<dbReference type="PRINTS" id="PR00111">
    <property type="entry name" value="ABHYDROLASE"/>
</dbReference>
<dbReference type="AlphaFoldDB" id="A0A4S4DH74"/>
<dbReference type="GO" id="GO:0016787">
    <property type="term" value="F:hydrolase activity"/>
    <property type="evidence" value="ECO:0007669"/>
    <property type="project" value="UniProtKB-ARBA"/>
</dbReference>
<evidence type="ECO:0000259" key="3">
    <source>
        <dbReference type="Pfam" id="PF00561"/>
    </source>
</evidence>
<dbReference type="Pfam" id="PF00561">
    <property type="entry name" value="Abhydrolase_1"/>
    <property type="match status" value="1"/>
</dbReference>
<reference evidence="4 5" key="1">
    <citation type="journal article" date="2018" name="Proc. Natl. Acad. Sci. U.S.A.">
        <title>Draft genome sequence of Camellia sinensis var. sinensis provides insights into the evolution of the tea genome and tea quality.</title>
        <authorList>
            <person name="Wei C."/>
            <person name="Yang H."/>
            <person name="Wang S."/>
            <person name="Zhao J."/>
            <person name="Liu C."/>
            <person name="Gao L."/>
            <person name="Xia E."/>
            <person name="Lu Y."/>
            <person name="Tai Y."/>
            <person name="She G."/>
            <person name="Sun J."/>
            <person name="Cao H."/>
            <person name="Tong W."/>
            <person name="Gao Q."/>
            <person name="Li Y."/>
            <person name="Deng W."/>
            <person name="Jiang X."/>
            <person name="Wang W."/>
            <person name="Chen Q."/>
            <person name="Zhang S."/>
            <person name="Li H."/>
            <person name="Wu J."/>
            <person name="Wang P."/>
            <person name="Li P."/>
            <person name="Shi C."/>
            <person name="Zheng F."/>
            <person name="Jian J."/>
            <person name="Huang B."/>
            <person name="Shan D."/>
            <person name="Shi M."/>
            <person name="Fang C."/>
            <person name="Yue Y."/>
            <person name="Li F."/>
            <person name="Li D."/>
            <person name="Wei S."/>
            <person name="Han B."/>
            <person name="Jiang C."/>
            <person name="Yin Y."/>
            <person name="Xia T."/>
            <person name="Zhang Z."/>
            <person name="Bennetzen J.L."/>
            <person name="Zhao S."/>
            <person name="Wan X."/>
        </authorList>
    </citation>
    <scope>NUCLEOTIDE SEQUENCE [LARGE SCALE GENOMIC DNA]</scope>
    <source>
        <strain evidence="5">cv. Shuchazao</strain>
        <tissue evidence="4">Leaf</tissue>
    </source>
</reference>
<keyword evidence="2" id="KW-0812">Transmembrane</keyword>
<keyword evidence="2" id="KW-1133">Transmembrane helix</keyword>
<dbReference type="InterPro" id="IPR052370">
    <property type="entry name" value="Meta-cleavage_hydrolase"/>
</dbReference>
<proteinExistence type="predicted"/>
<keyword evidence="5" id="KW-1185">Reference proteome</keyword>
<evidence type="ECO:0000313" key="5">
    <source>
        <dbReference type="Proteomes" id="UP000306102"/>
    </source>
</evidence>
<evidence type="ECO:0000256" key="2">
    <source>
        <dbReference type="SAM" id="Phobius"/>
    </source>
</evidence>
<protein>
    <recommendedName>
        <fullName evidence="3">AB hydrolase-1 domain-containing protein</fullName>
    </recommendedName>
</protein>
<dbReference type="STRING" id="542762.A0A4S4DH74"/>
<dbReference type="InterPro" id="IPR000073">
    <property type="entry name" value="AB_hydrolase_1"/>
</dbReference>
<feature type="region of interest" description="Disordered" evidence="1">
    <location>
        <begin position="369"/>
        <end position="397"/>
    </location>
</feature>
<feature type="compositionally biased region" description="Basic and acidic residues" evidence="1">
    <location>
        <begin position="381"/>
        <end position="391"/>
    </location>
</feature>
<gene>
    <name evidence="4" type="ORF">TEA_020163</name>
</gene>
<sequence>MDSSGEQIVLGYIQNSDGDLDDDSDGDSDDDSVFPYLANGYTNPIEIRVSLIDLSDDENTKSNEEDDDERMREQTWNFSQDIYTFSRWNYYYTILCIIVGIVAAVTLLKLVIQSSASTVATPGRQAAMASSCFSMVSLYGSYLQRCMSRAGLSSQTMDIDDETTLHFWGPNYSSSSSSSSSSKKPKKPAVVLIHGFGPDALWQWRKQAVFLAHDFEVYIPNLVFFGNSTTKSGKRSEVFQAESVGKLVEKLGIKRYSVVGTSYGGFVAYRMGLMWPERVEKVVIASSGVNMSPTDNPDLLNRAQLHKIEDLMLPASPSHLRTLLSLAVFRPLHYIPDFFLNDVLHKLYSGNRKEKMELLKGLTLGRDDTENLSPLQQVSGREGETASDKQHCTRAPN</sequence>
<accession>A0A4S4DH74</accession>
<organism evidence="4 5">
    <name type="scientific">Camellia sinensis var. sinensis</name>
    <name type="common">China tea</name>
    <dbReference type="NCBI Taxonomy" id="542762"/>
    <lineage>
        <taxon>Eukaryota</taxon>
        <taxon>Viridiplantae</taxon>
        <taxon>Streptophyta</taxon>
        <taxon>Embryophyta</taxon>
        <taxon>Tracheophyta</taxon>
        <taxon>Spermatophyta</taxon>
        <taxon>Magnoliopsida</taxon>
        <taxon>eudicotyledons</taxon>
        <taxon>Gunneridae</taxon>
        <taxon>Pentapetalae</taxon>
        <taxon>asterids</taxon>
        <taxon>Ericales</taxon>
        <taxon>Theaceae</taxon>
        <taxon>Camellia</taxon>
    </lineage>
</organism>
<feature type="transmembrane region" description="Helical" evidence="2">
    <location>
        <begin position="90"/>
        <end position="112"/>
    </location>
</feature>
<name>A0A4S4DH74_CAMSN</name>
<comment type="caution">
    <text evidence="4">The sequence shown here is derived from an EMBL/GenBank/DDBJ whole genome shotgun (WGS) entry which is preliminary data.</text>
</comment>
<dbReference type="Gene3D" id="3.40.50.1820">
    <property type="entry name" value="alpha/beta hydrolase"/>
    <property type="match status" value="1"/>
</dbReference>
<dbReference type="PANTHER" id="PTHR43139">
    <property type="entry name" value="SI:DKEY-122A22.2"/>
    <property type="match status" value="1"/>
</dbReference>
<dbReference type="PANTHER" id="PTHR43139:SF52">
    <property type="entry name" value="SI:DKEY-122A22.2"/>
    <property type="match status" value="1"/>
</dbReference>
<dbReference type="Proteomes" id="UP000306102">
    <property type="component" value="Unassembled WGS sequence"/>
</dbReference>
<evidence type="ECO:0000313" key="4">
    <source>
        <dbReference type="EMBL" id="THG02131.1"/>
    </source>
</evidence>
<dbReference type="InterPro" id="IPR029058">
    <property type="entry name" value="AB_hydrolase_fold"/>
</dbReference>
<keyword evidence="2" id="KW-0472">Membrane</keyword>
<dbReference type="SUPFAM" id="SSF53474">
    <property type="entry name" value="alpha/beta-Hydrolases"/>
    <property type="match status" value="1"/>
</dbReference>
<feature type="domain" description="AB hydrolase-1" evidence="3">
    <location>
        <begin position="188"/>
        <end position="307"/>
    </location>
</feature>
<evidence type="ECO:0000256" key="1">
    <source>
        <dbReference type="SAM" id="MobiDB-lite"/>
    </source>
</evidence>
<dbReference type="EMBL" id="SDRB02011247">
    <property type="protein sequence ID" value="THG02131.1"/>
    <property type="molecule type" value="Genomic_DNA"/>
</dbReference>